<reference evidence="15 16" key="1">
    <citation type="submission" date="2019-12" db="EMBL/GenBank/DDBJ databases">
        <title>Comparative genomics gives insights into the taxonomy of the Azoarcus-Aromatoleum group and reveals separate origins of nif in the plant-associated Azoarcus and non-plant-associated Aromatoleum sub-groups.</title>
        <authorList>
            <person name="Lafos M."/>
            <person name="Maluk M."/>
            <person name="Batista M."/>
            <person name="Junghare M."/>
            <person name="Carmona M."/>
            <person name="Faoro H."/>
            <person name="Cruz L.M."/>
            <person name="Battistoni F."/>
            <person name="De Souza E."/>
            <person name="Pedrosa F."/>
            <person name="Chen W.-M."/>
            <person name="Poole P.S."/>
            <person name="Dixon R.A."/>
            <person name="James E.K."/>
        </authorList>
    </citation>
    <scope>NUCLEOTIDE SEQUENCE [LARGE SCALE GENOMIC DNA]</scope>
    <source>
        <strain evidence="15 16">22Lin</strain>
    </source>
</reference>
<feature type="chain" id="PRO_5045814468" evidence="12">
    <location>
        <begin position="21"/>
        <end position="704"/>
    </location>
</feature>
<dbReference type="Proteomes" id="UP000648984">
    <property type="component" value="Unassembled WGS sequence"/>
</dbReference>
<keyword evidence="8 15" id="KW-0675">Receptor</keyword>
<dbReference type="EMBL" id="WTVQ01000036">
    <property type="protein sequence ID" value="NMG76615.1"/>
    <property type="molecule type" value="Genomic_DNA"/>
</dbReference>
<comment type="caution">
    <text evidence="15">The sequence shown here is derived from an EMBL/GenBank/DDBJ whole genome shotgun (WGS) entry which is preliminary data.</text>
</comment>
<evidence type="ECO:0000256" key="9">
    <source>
        <dbReference type="ARBA" id="ARBA00023237"/>
    </source>
</evidence>
<evidence type="ECO:0000256" key="3">
    <source>
        <dbReference type="ARBA" id="ARBA00022448"/>
    </source>
</evidence>
<keyword evidence="6 11" id="KW-0798">TonB box</keyword>
<name>A0ABX1QHQ4_9RHOO</name>
<accession>A0ABX1QHQ4</accession>
<dbReference type="InterPro" id="IPR039426">
    <property type="entry name" value="TonB-dep_rcpt-like"/>
</dbReference>
<evidence type="ECO:0000256" key="1">
    <source>
        <dbReference type="ARBA" id="ARBA00004571"/>
    </source>
</evidence>
<dbReference type="InterPro" id="IPR012910">
    <property type="entry name" value="Plug_dom"/>
</dbReference>
<evidence type="ECO:0000256" key="5">
    <source>
        <dbReference type="ARBA" id="ARBA00022692"/>
    </source>
</evidence>
<evidence type="ECO:0000256" key="7">
    <source>
        <dbReference type="ARBA" id="ARBA00023136"/>
    </source>
</evidence>
<keyword evidence="4 10" id="KW-1134">Transmembrane beta strand</keyword>
<evidence type="ECO:0000256" key="12">
    <source>
        <dbReference type="SAM" id="SignalP"/>
    </source>
</evidence>
<keyword evidence="7 10" id="KW-0472">Membrane</keyword>
<evidence type="ECO:0000256" key="4">
    <source>
        <dbReference type="ARBA" id="ARBA00022452"/>
    </source>
</evidence>
<feature type="domain" description="TonB-dependent receptor-like beta-barrel" evidence="13">
    <location>
        <begin position="265"/>
        <end position="652"/>
    </location>
</feature>
<feature type="signal peptide" evidence="12">
    <location>
        <begin position="1"/>
        <end position="20"/>
    </location>
</feature>
<dbReference type="SUPFAM" id="SSF56935">
    <property type="entry name" value="Porins"/>
    <property type="match status" value="1"/>
</dbReference>
<dbReference type="Gene3D" id="2.40.170.20">
    <property type="entry name" value="TonB-dependent receptor, beta-barrel domain"/>
    <property type="match status" value="1"/>
</dbReference>
<dbReference type="InterPro" id="IPR036942">
    <property type="entry name" value="Beta-barrel_TonB_sf"/>
</dbReference>
<comment type="subcellular location">
    <subcellularLocation>
        <location evidence="1 10">Cell outer membrane</location>
        <topology evidence="1 10">Multi-pass membrane protein</topology>
    </subcellularLocation>
</comment>
<dbReference type="PROSITE" id="PS52016">
    <property type="entry name" value="TONB_DEPENDENT_REC_3"/>
    <property type="match status" value="1"/>
</dbReference>
<dbReference type="Pfam" id="PF07715">
    <property type="entry name" value="Plug"/>
    <property type="match status" value="1"/>
</dbReference>
<protein>
    <submittedName>
        <fullName evidence="15">TonB-dependent receptor</fullName>
    </submittedName>
</protein>
<evidence type="ECO:0000256" key="2">
    <source>
        <dbReference type="ARBA" id="ARBA00009810"/>
    </source>
</evidence>
<dbReference type="InterPro" id="IPR000531">
    <property type="entry name" value="Beta-barrel_TonB"/>
</dbReference>
<organism evidence="15 16">
    <name type="scientific">Aromatoleum diolicum</name>
    <dbReference type="NCBI Taxonomy" id="75796"/>
    <lineage>
        <taxon>Bacteria</taxon>
        <taxon>Pseudomonadati</taxon>
        <taxon>Pseudomonadota</taxon>
        <taxon>Betaproteobacteria</taxon>
        <taxon>Rhodocyclales</taxon>
        <taxon>Rhodocyclaceae</taxon>
        <taxon>Aromatoleum</taxon>
    </lineage>
</organism>
<dbReference type="PANTHER" id="PTHR30069">
    <property type="entry name" value="TONB-DEPENDENT OUTER MEMBRANE RECEPTOR"/>
    <property type="match status" value="1"/>
</dbReference>
<dbReference type="Gene3D" id="2.170.130.10">
    <property type="entry name" value="TonB-dependent receptor, plug domain"/>
    <property type="match status" value="1"/>
</dbReference>
<dbReference type="Pfam" id="PF00593">
    <property type="entry name" value="TonB_dep_Rec_b-barrel"/>
    <property type="match status" value="1"/>
</dbReference>
<comment type="similarity">
    <text evidence="2 10 11">Belongs to the TonB-dependent receptor family.</text>
</comment>
<keyword evidence="3 10" id="KW-0813">Transport</keyword>
<evidence type="ECO:0000256" key="6">
    <source>
        <dbReference type="ARBA" id="ARBA00023077"/>
    </source>
</evidence>
<evidence type="ECO:0000256" key="8">
    <source>
        <dbReference type="ARBA" id="ARBA00023170"/>
    </source>
</evidence>
<proteinExistence type="inferred from homology"/>
<feature type="domain" description="TonB-dependent receptor plug" evidence="14">
    <location>
        <begin position="51"/>
        <end position="161"/>
    </location>
</feature>
<keyword evidence="16" id="KW-1185">Reference proteome</keyword>
<evidence type="ECO:0000256" key="10">
    <source>
        <dbReference type="PROSITE-ProRule" id="PRU01360"/>
    </source>
</evidence>
<evidence type="ECO:0000313" key="16">
    <source>
        <dbReference type="Proteomes" id="UP000648984"/>
    </source>
</evidence>
<gene>
    <name evidence="15" type="ORF">GPA25_17790</name>
</gene>
<evidence type="ECO:0000259" key="14">
    <source>
        <dbReference type="Pfam" id="PF07715"/>
    </source>
</evidence>
<keyword evidence="12" id="KW-0732">Signal</keyword>
<dbReference type="InterPro" id="IPR037066">
    <property type="entry name" value="Plug_dom_sf"/>
</dbReference>
<sequence>MLASARFFLLVSVVSGAALASDEPPAGGLAEDAFFDRLPVVLSVSRLAQPLADAPGSVTVFDADAIRSSGAHDLADLLRMVPGFLVAHSANGAPNAVYHGMTDENPRGLQILVDGRSQYSPLFFGGVAWNLIDVSLDDIERIEVIRGSNSAAYGSNAFLGVVNVITRAAADTQLVRVRLGQGNDGVADRHARIGMRVGDAFVRLSAERMRDEGVIGFNDSRRNGRVNLRADLPLGFSDELQFQAGVVDMTLDAGQPGDTREPPRQIRAAKEFVSAGWSHHAADGVGLSVRYTRSRERYKDLFSASEPALDALAARIGLPSPYFVLIDQRIRTVRDELEFQHTVAPTESTRLVWGVGARHDSVRAEQFYGTHKEVKQQVHRLFGNIEWRPAAWSVNLGATWENDSLSDTSLAPRLSASYHLSPQQTLRAGITRAHRIPTLTESRARTAYGAFDSSLLGSQAGFVPVEITRNSSGGLDQETIDVQEIGYLGDFREQRVFVDVRAFREQVRDRIVPAILPLSAPNCDLLGLLARGCGEARDFLNGQDVDIRGLEYQVRWRPRSATELTLNQTYIAIDSRANSRLYVRDPAAAVAAERHMDRSAPDVATMLRWSERFKHGLEASITYYRYGRFQWTPDSSVGPFERTDLRLAYPFRMARTTGELALTVQGVGARRAEYRDAMIGSGRATVPASQFLHPRGWLSLVLGF</sequence>
<keyword evidence="9 10" id="KW-0998">Cell outer membrane</keyword>
<evidence type="ECO:0000313" key="15">
    <source>
        <dbReference type="EMBL" id="NMG76615.1"/>
    </source>
</evidence>
<evidence type="ECO:0000259" key="13">
    <source>
        <dbReference type="Pfam" id="PF00593"/>
    </source>
</evidence>
<evidence type="ECO:0000256" key="11">
    <source>
        <dbReference type="RuleBase" id="RU003357"/>
    </source>
</evidence>
<keyword evidence="5 10" id="KW-0812">Transmembrane</keyword>
<dbReference type="PANTHER" id="PTHR30069:SF27">
    <property type="entry name" value="BLL4766 PROTEIN"/>
    <property type="match status" value="1"/>
</dbReference>